<keyword evidence="2" id="KW-1185">Reference proteome</keyword>
<dbReference type="AlphaFoldDB" id="A0A7Z0IIT3"/>
<evidence type="ECO:0000313" key="1">
    <source>
        <dbReference type="EMBL" id="NYI68825.1"/>
    </source>
</evidence>
<dbReference type="InterPro" id="IPR006175">
    <property type="entry name" value="YjgF/YER057c/UK114"/>
</dbReference>
<reference evidence="1 2" key="1">
    <citation type="submission" date="2020-07" db="EMBL/GenBank/DDBJ databases">
        <title>Sequencing the genomes of 1000 actinobacteria strains.</title>
        <authorList>
            <person name="Klenk H.-P."/>
        </authorList>
    </citation>
    <scope>NUCLEOTIDE SEQUENCE [LARGE SCALE GENOMIC DNA]</scope>
    <source>
        <strain evidence="1 2">DSM 26341</strain>
    </source>
</reference>
<dbReference type="InterPro" id="IPR035959">
    <property type="entry name" value="RutC-like_sf"/>
</dbReference>
<dbReference type="Pfam" id="PF01042">
    <property type="entry name" value="Ribonuc_L-PSP"/>
    <property type="match status" value="1"/>
</dbReference>
<sequence>MRATRNCNHQCPADIAPPPHSSLSVNAALHEAGATSEDVIKTQVPVVSTQQSDLVADWEVVRDAFGAHGLPSTLVEVTVLGYAHRLVEVEAIAAVAD</sequence>
<proteinExistence type="predicted"/>
<protein>
    <submittedName>
        <fullName evidence="1">Enamine deaminase RidA (YjgF/YER057c/UK114 family)</fullName>
    </submittedName>
</protein>
<dbReference type="Proteomes" id="UP000539111">
    <property type="component" value="Unassembled WGS sequence"/>
</dbReference>
<comment type="caution">
    <text evidence="1">The sequence shown here is derived from an EMBL/GenBank/DDBJ whole genome shotgun (WGS) entry which is preliminary data.</text>
</comment>
<dbReference type="Gene3D" id="3.30.1330.40">
    <property type="entry name" value="RutC-like"/>
    <property type="match status" value="1"/>
</dbReference>
<accession>A0A7Z0IIT3</accession>
<dbReference type="EMBL" id="JACBZP010000001">
    <property type="protein sequence ID" value="NYI68825.1"/>
    <property type="molecule type" value="Genomic_DNA"/>
</dbReference>
<dbReference type="SUPFAM" id="SSF55298">
    <property type="entry name" value="YjgF-like"/>
    <property type="match status" value="1"/>
</dbReference>
<evidence type="ECO:0000313" key="2">
    <source>
        <dbReference type="Proteomes" id="UP000539111"/>
    </source>
</evidence>
<gene>
    <name evidence="1" type="ORF">BJY26_003131</name>
</gene>
<name>A0A7Z0IIT3_9MICO</name>
<organism evidence="1 2">
    <name type="scientific">Spelaeicoccus albus</name>
    <dbReference type="NCBI Taxonomy" id="1280376"/>
    <lineage>
        <taxon>Bacteria</taxon>
        <taxon>Bacillati</taxon>
        <taxon>Actinomycetota</taxon>
        <taxon>Actinomycetes</taxon>
        <taxon>Micrococcales</taxon>
        <taxon>Brevibacteriaceae</taxon>
        <taxon>Spelaeicoccus</taxon>
    </lineage>
</organism>